<feature type="domain" description="AGC-kinase C-terminal" evidence="14">
    <location>
        <begin position="300"/>
        <end position="372"/>
    </location>
</feature>
<dbReference type="InterPro" id="IPR017441">
    <property type="entry name" value="Protein_kinase_ATP_BS"/>
</dbReference>
<dbReference type="PROSITE" id="PS50011">
    <property type="entry name" value="PROTEIN_KINASE_DOM"/>
    <property type="match status" value="1"/>
</dbReference>
<dbReference type="SMART" id="SM00133">
    <property type="entry name" value="S_TK_X"/>
    <property type="match status" value="1"/>
</dbReference>
<dbReference type="EC" id="2.7.11.1" evidence="1"/>
<evidence type="ECO:0000256" key="2">
    <source>
        <dbReference type="ARBA" id="ARBA00022527"/>
    </source>
</evidence>
<evidence type="ECO:0000256" key="9">
    <source>
        <dbReference type="ARBA" id="ARBA00048679"/>
    </source>
</evidence>
<gene>
    <name evidence="15" type="ORF">SteCoe_18170</name>
</gene>
<keyword evidence="2 11" id="KW-0723">Serine/threonine-protein kinase</keyword>
<evidence type="ECO:0000259" key="13">
    <source>
        <dbReference type="PROSITE" id="PS50011"/>
    </source>
</evidence>
<dbReference type="PANTHER" id="PTHR24351">
    <property type="entry name" value="RIBOSOMAL PROTEIN S6 KINASE"/>
    <property type="match status" value="1"/>
</dbReference>
<dbReference type="FunFam" id="3.30.200.20:FF:000048">
    <property type="entry name" value="Non-specific serine/threonine protein kinase"/>
    <property type="match status" value="1"/>
</dbReference>
<evidence type="ECO:0000256" key="4">
    <source>
        <dbReference type="ARBA" id="ARBA00022679"/>
    </source>
</evidence>
<dbReference type="SMART" id="SM00220">
    <property type="entry name" value="S_TKc"/>
    <property type="match status" value="1"/>
</dbReference>
<dbReference type="Gene3D" id="1.10.510.10">
    <property type="entry name" value="Transferase(Phosphotransferase) domain 1"/>
    <property type="match status" value="1"/>
</dbReference>
<dbReference type="Proteomes" id="UP000187209">
    <property type="component" value="Unassembled WGS sequence"/>
</dbReference>
<accession>A0A1R2BX49</accession>
<evidence type="ECO:0000256" key="1">
    <source>
        <dbReference type="ARBA" id="ARBA00012513"/>
    </source>
</evidence>
<dbReference type="InterPro" id="IPR000719">
    <property type="entry name" value="Prot_kinase_dom"/>
</dbReference>
<comment type="catalytic activity">
    <reaction evidence="8">
        <text>L-threonyl-[protein] + ATP = O-phospho-L-threonyl-[protein] + ADP + H(+)</text>
        <dbReference type="Rhea" id="RHEA:46608"/>
        <dbReference type="Rhea" id="RHEA-COMP:11060"/>
        <dbReference type="Rhea" id="RHEA-COMP:11605"/>
        <dbReference type="ChEBI" id="CHEBI:15378"/>
        <dbReference type="ChEBI" id="CHEBI:30013"/>
        <dbReference type="ChEBI" id="CHEBI:30616"/>
        <dbReference type="ChEBI" id="CHEBI:61977"/>
        <dbReference type="ChEBI" id="CHEBI:456216"/>
        <dbReference type="EC" id="2.7.11.1"/>
    </reaction>
</comment>
<evidence type="ECO:0000259" key="14">
    <source>
        <dbReference type="PROSITE" id="PS51285"/>
    </source>
</evidence>
<evidence type="ECO:0000256" key="8">
    <source>
        <dbReference type="ARBA" id="ARBA00047899"/>
    </source>
</evidence>
<keyword evidence="7 10" id="KW-0067">ATP-binding</keyword>
<evidence type="ECO:0000256" key="10">
    <source>
        <dbReference type="PROSITE-ProRule" id="PRU10141"/>
    </source>
</evidence>
<feature type="compositionally biased region" description="Basic and acidic residues" evidence="12">
    <location>
        <begin position="16"/>
        <end position="26"/>
    </location>
</feature>
<dbReference type="FunFam" id="1.10.510.10:FF:000008">
    <property type="entry name" value="Non-specific serine/threonine protein kinase"/>
    <property type="match status" value="1"/>
</dbReference>
<evidence type="ECO:0000256" key="7">
    <source>
        <dbReference type="ARBA" id="ARBA00022840"/>
    </source>
</evidence>
<dbReference type="SUPFAM" id="SSF56112">
    <property type="entry name" value="Protein kinase-like (PK-like)"/>
    <property type="match status" value="1"/>
</dbReference>
<keyword evidence="3" id="KW-0597">Phosphoprotein</keyword>
<evidence type="ECO:0000256" key="11">
    <source>
        <dbReference type="RuleBase" id="RU000304"/>
    </source>
</evidence>
<dbReference type="EMBL" id="MPUH01000383">
    <property type="protein sequence ID" value="OMJ81379.1"/>
    <property type="molecule type" value="Genomic_DNA"/>
</dbReference>
<dbReference type="InterPro" id="IPR045270">
    <property type="entry name" value="STKc_AGC"/>
</dbReference>
<comment type="similarity">
    <text evidence="11">Belongs to the protein kinase superfamily.</text>
</comment>
<dbReference type="OrthoDB" id="63267at2759"/>
<dbReference type="GO" id="GO:0005524">
    <property type="term" value="F:ATP binding"/>
    <property type="evidence" value="ECO:0007669"/>
    <property type="project" value="UniProtKB-UniRule"/>
</dbReference>
<feature type="binding site" evidence="10">
    <location>
        <position position="75"/>
    </location>
    <ligand>
        <name>ATP</name>
        <dbReference type="ChEBI" id="CHEBI:30616"/>
    </ligand>
</feature>
<dbReference type="Pfam" id="PF00069">
    <property type="entry name" value="Pkinase"/>
    <property type="match status" value="1"/>
</dbReference>
<organism evidence="15 16">
    <name type="scientific">Stentor coeruleus</name>
    <dbReference type="NCBI Taxonomy" id="5963"/>
    <lineage>
        <taxon>Eukaryota</taxon>
        <taxon>Sar</taxon>
        <taxon>Alveolata</taxon>
        <taxon>Ciliophora</taxon>
        <taxon>Postciliodesmatophora</taxon>
        <taxon>Heterotrichea</taxon>
        <taxon>Heterotrichida</taxon>
        <taxon>Stentoridae</taxon>
        <taxon>Stentor</taxon>
    </lineage>
</organism>
<dbReference type="InterPro" id="IPR011009">
    <property type="entry name" value="Kinase-like_dom_sf"/>
</dbReference>
<dbReference type="InterPro" id="IPR000961">
    <property type="entry name" value="AGC-kinase_C"/>
</dbReference>
<evidence type="ECO:0000256" key="6">
    <source>
        <dbReference type="ARBA" id="ARBA00022777"/>
    </source>
</evidence>
<proteinExistence type="inferred from homology"/>
<keyword evidence="16" id="KW-1185">Reference proteome</keyword>
<name>A0A1R2BX49_9CILI</name>
<dbReference type="InterPro" id="IPR008271">
    <property type="entry name" value="Ser/Thr_kinase_AS"/>
</dbReference>
<protein>
    <recommendedName>
        <fullName evidence="1">non-specific serine/threonine protein kinase</fullName>
        <ecNumber evidence="1">2.7.11.1</ecNumber>
    </recommendedName>
</protein>
<dbReference type="PROSITE" id="PS00107">
    <property type="entry name" value="PROTEIN_KINASE_ATP"/>
    <property type="match status" value="1"/>
</dbReference>
<comment type="catalytic activity">
    <reaction evidence="9">
        <text>L-seryl-[protein] + ATP = O-phospho-L-seryl-[protein] + ADP + H(+)</text>
        <dbReference type="Rhea" id="RHEA:17989"/>
        <dbReference type="Rhea" id="RHEA-COMP:9863"/>
        <dbReference type="Rhea" id="RHEA-COMP:11604"/>
        <dbReference type="ChEBI" id="CHEBI:15378"/>
        <dbReference type="ChEBI" id="CHEBI:29999"/>
        <dbReference type="ChEBI" id="CHEBI:30616"/>
        <dbReference type="ChEBI" id="CHEBI:83421"/>
        <dbReference type="ChEBI" id="CHEBI:456216"/>
        <dbReference type="EC" id="2.7.11.1"/>
    </reaction>
</comment>
<dbReference type="AlphaFoldDB" id="A0A1R2BX49"/>
<comment type="caution">
    <text evidence="15">The sequence shown here is derived from an EMBL/GenBank/DDBJ whole genome shotgun (WGS) entry which is preliminary data.</text>
</comment>
<dbReference type="PROSITE" id="PS00108">
    <property type="entry name" value="PROTEIN_KINASE_ST"/>
    <property type="match status" value="1"/>
</dbReference>
<keyword evidence="4" id="KW-0808">Transferase</keyword>
<dbReference type="Gene3D" id="3.30.200.20">
    <property type="entry name" value="Phosphorylase Kinase, domain 1"/>
    <property type="match status" value="1"/>
</dbReference>
<dbReference type="InterPro" id="IPR017892">
    <property type="entry name" value="Pkinase_C"/>
</dbReference>
<evidence type="ECO:0000313" key="15">
    <source>
        <dbReference type="EMBL" id="OMJ81379.1"/>
    </source>
</evidence>
<evidence type="ECO:0000256" key="5">
    <source>
        <dbReference type="ARBA" id="ARBA00022741"/>
    </source>
</evidence>
<feature type="region of interest" description="Disordered" evidence="12">
    <location>
        <begin position="16"/>
        <end position="38"/>
    </location>
</feature>
<dbReference type="PROSITE" id="PS51285">
    <property type="entry name" value="AGC_KINASE_CTER"/>
    <property type="match status" value="1"/>
</dbReference>
<keyword evidence="6" id="KW-0418">Kinase</keyword>
<dbReference type="CDD" id="cd05123">
    <property type="entry name" value="STKc_AGC"/>
    <property type="match status" value="1"/>
</dbReference>
<evidence type="ECO:0000256" key="3">
    <source>
        <dbReference type="ARBA" id="ARBA00022553"/>
    </source>
</evidence>
<evidence type="ECO:0000256" key="12">
    <source>
        <dbReference type="SAM" id="MobiDB-lite"/>
    </source>
</evidence>
<dbReference type="GO" id="GO:0004674">
    <property type="term" value="F:protein serine/threonine kinase activity"/>
    <property type="evidence" value="ECO:0007669"/>
    <property type="project" value="UniProtKB-KW"/>
</dbReference>
<evidence type="ECO:0000313" key="16">
    <source>
        <dbReference type="Proteomes" id="UP000187209"/>
    </source>
</evidence>
<feature type="domain" description="Protein kinase" evidence="13">
    <location>
        <begin position="46"/>
        <end position="299"/>
    </location>
</feature>
<sequence>MGCCFNCLKSDDAEPSFKKPLTEDTNRSPMPQESPKALSPVDLNDFIIEKVLGKGAFGKVFLVTKKDSGQVYAMKSLRKDMIEQRNQKIHTKTERQILGEVNSPFIVQLRFAFQTPEKLYMVMDFINGGELFFHLRRCSKFAEDRTLFYAAEILEALEYLHMQGIIYRDLKPENVLLDSEGHVKLTDFGLSKKFFSGEKKAYSFCGTPEYLAPEILKGIGHDHAVDFWSLGALIYEMLAGAPPFYSRNRDVMFRNMLSKPAEMKSHFSAQAVDLLRSLLQVDPKRRPISTAEIKKQPFFSSIDWEKLKKRSIEAPFKPKLSGIKDLRYFDKIFTDEPTDDSVPPQTLNSVAKAANKYDDFTYAEVQPQFKVD</sequence>
<dbReference type="Pfam" id="PF00433">
    <property type="entry name" value="Pkinase_C"/>
    <property type="match status" value="1"/>
</dbReference>
<keyword evidence="5 10" id="KW-0547">Nucleotide-binding</keyword>
<reference evidence="15 16" key="1">
    <citation type="submission" date="2016-11" db="EMBL/GenBank/DDBJ databases">
        <title>The macronuclear genome of Stentor coeruleus: a giant cell with tiny introns.</title>
        <authorList>
            <person name="Slabodnick M."/>
            <person name="Ruby J.G."/>
            <person name="Reiff S.B."/>
            <person name="Swart E.C."/>
            <person name="Gosai S."/>
            <person name="Prabakaran S."/>
            <person name="Witkowska E."/>
            <person name="Larue G.E."/>
            <person name="Fisher S."/>
            <person name="Freeman R.M."/>
            <person name="Gunawardena J."/>
            <person name="Chu W."/>
            <person name="Stover N.A."/>
            <person name="Gregory B.D."/>
            <person name="Nowacki M."/>
            <person name="Derisi J."/>
            <person name="Roy S.W."/>
            <person name="Marshall W.F."/>
            <person name="Sood P."/>
        </authorList>
    </citation>
    <scope>NUCLEOTIDE SEQUENCE [LARGE SCALE GENOMIC DNA]</scope>
    <source>
        <strain evidence="15">WM001</strain>
    </source>
</reference>